<dbReference type="EMBL" id="BGPR01043316">
    <property type="protein sequence ID" value="GBO19899.1"/>
    <property type="molecule type" value="Genomic_DNA"/>
</dbReference>
<organism evidence="2 3">
    <name type="scientific">Araneus ventricosus</name>
    <name type="common">Orbweaver spider</name>
    <name type="synonym">Epeira ventricosa</name>
    <dbReference type="NCBI Taxonomy" id="182803"/>
    <lineage>
        <taxon>Eukaryota</taxon>
        <taxon>Metazoa</taxon>
        <taxon>Ecdysozoa</taxon>
        <taxon>Arthropoda</taxon>
        <taxon>Chelicerata</taxon>
        <taxon>Arachnida</taxon>
        <taxon>Araneae</taxon>
        <taxon>Araneomorphae</taxon>
        <taxon>Entelegynae</taxon>
        <taxon>Araneoidea</taxon>
        <taxon>Araneidae</taxon>
        <taxon>Araneus</taxon>
    </lineage>
</organism>
<proteinExistence type="predicted"/>
<reference evidence="2 3" key="1">
    <citation type="journal article" date="2019" name="Sci. Rep.">
        <title>Orb-weaving spider Araneus ventricosus genome elucidates the spidroin gene catalogue.</title>
        <authorList>
            <person name="Kono N."/>
            <person name="Nakamura H."/>
            <person name="Ohtoshi R."/>
            <person name="Moran D.A.P."/>
            <person name="Shinohara A."/>
            <person name="Yoshida Y."/>
            <person name="Fujiwara M."/>
            <person name="Mori M."/>
            <person name="Tomita M."/>
            <person name="Arakawa K."/>
        </authorList>
    </citation>
    <scope>NUCLEOTIDE SEQUENCE [LARGE SCALE GENOMIC DNA]</scope>
</reference>
<accession>A0A4Y2V5S0</accession>
<dbReference type="AlphaFoldDB" id="A0A4Y2V5S0"/>
<protein>
    <submittedName>
        <fullName evidence="2">Uncharacterized protein</fullName>
    </submittedName>
</protein>
<dbReference type="Proteomes" id="UP000499080">
    <property type="component" value="Unassembled WGS sequence"/>
</dbReference>
<comment type="caution">
    <text evidence="2">The sequence shown here is derived from an EMBL/GenBank/DDBJ whole genome shotgun (WGS) entry which is preliminary data.</text>
</comment>
<sequence length="95" mass="10553">MPHPSIVWMPGMLGGPLKLFIKKLHHVLRLSGSLGSNPCIGQGGLVVRSSLWGRRGSKPDSTEDPQCIEPAARQIMRKGQNSYRWCGAEVWRWGC</sequence>
<evidence type="ECO:0000313" key="3">
    <source>
        <dbReference type="Proteomes" id="UP000499080"/>
    </source>
</evidence>
<keyword evidence="3" id="KW-1185">Reference proteome</keyword>
<evidence type="ECO:0000313" key="2">
    <source>
        <dbReference type="EMBL" id="GBO19901.1"/>
    </source>
</evidence>
<evidence type="ECO:0000313" key="1">
    <source>
        <dbReference type="EMBL" id="GBO19899.1"/>
    </source>
</evidence>
<dbReference type="EMBL" id="BGPR01043317">
    <property type="protein sequence ID" value="GBO19901.1"/>
    <property type="molecule type" value="Genomic_DNA"/>
</dbReference>
<name>A0A4Y2V5S0_ARAVE</name>
<gene>
    <name evidence="1" type="ORF">AVEN_36376_1</name>
    <name evidence="2" type="ORF">AVEN_59132_1</name>
</gene>